<evidence type="ECO:0000313" key="1">
    <source>
        <dbReference type="EMBL" id="AEH60589.1"/>
    </source>
</evidence>
<name>F7XKB8_METZD</name>
<protein>
    <submittedName>
        <fullName evidence="1">Uncharacterized protein</fullName>
    </submittedName>
</protein>
<keyword evidence="2" id="KW-1185">Reference proteome</keyword>
<accession>F7XKB8</accession>
<sequence length="209" mass="23485">MKSKVYEGDNRTSMKVYTGNTTDFLSNIRVSLADFNENWSVLVTGMDEQTRAAAAISLAQALDPNFTVEQCAFSIQELKQIMHNINVKTIVLIEQNNENKLSEVLDAASLPGKLLIVTSPIKPPEYRMKKIYNLHVYLKKEISNEENNGGIRGVQAIAMILKPSASMKLGASYNKSINIFNSDIAMLDIMYPLTDVWNQYTNLKESKRS</sequence>
<reference evidence="1 2" key="1">
    <citation type="submission" date="2010-07" db="EMBL/GenBank/DDBJ databases">
        <title>The complete genome of Methanosalsum zhilinae DSM 4017.</title>
        <authorList>
            <consortium name="US DOE Joint Genome Institute (JGI-PGF)"/>
            <person name="Lucas S."/>
            <person name="Copeland A."/>
            <person name="Lapidus A."/>
            <person name="Glavina del Rio T."/>
            <person name="Dalin E."/>
            <person name="Tice H."/>
            <person name="Bruce D."/>
            <person name="Goodwin L."/>
            <person name="Pitluck S."/>
            <person name="Kyrpides N."/>
            <person name="Mavromatis K."/>
            <person name="Ovchinnikova G."/>
            <person name="Daligault H."/>
            <person name="Detter J.C."/>
            <person name="Han C."/>
            <person name="Tapia R."/>
            <person name="Larimer F."/>
            <person name="Land M."/>
            <person name="Hauser L."/>
            <person name="Markowitz V."/>
            <person name="Cheng J.-F."/>
            <person name="Hugenholtz P."/>
            <person name="Woyke T."/>
            <person name="Wu D."/>
            <person name="Spring S."/>
            <person name="Schueler E."/>
            <person name="Brambilla E."/>
            <person name="Klenk H.-P."/>
            <person name="Eisen J.A."/>
        </authorList>
    </citation>
    <scope>NUCLEOTIDE SEQUENCE [LARGE SCALE GENOMIC DNA]</scope>
    <source>
        <strain evidence="2">DSM 4017 / NBRC 107636 / OCM 62 / WeN5</strain>
    </source>
</reference>
<dbReference type="GeneID" id="10822335"/>
<dbReference type="EMBL" id="CP002101">
    <property type="protein sequence ID" value="AEH60589.1"/>
    <property type="molecule type" value="Genomic_DNA"/>
</dbReference>
<proteinExistence type="predicted"/>
<evidence type="ECO:0000313" key="2">
    <source>
        <dbReference type="Proteomes" id="UP000006622"/>
    </source>
</evidence>
<dbReference type="KEGG" id="mzh:Mzhil_0723"/>
<organism evidence="1 2">
    <name type="scientific">Methanosalsum zhilinae (strain DSM 4017 / NBRC 107636 / OCM 62 / WeN5)</name>
    <name type="common">Methanohalophilus zhilinae</name>
    <dbReference type="NCBI Taxonomy" id="679901"/>
    <lineage>
        <taxon>Archaea</taxon>
        <taxon>Methanobacteriati</taxon>
        <taxon>Methanobacteriota</taxon>
        <taxon>Stenosarchaea group</taxon>
        <taxon>Methanomicrobia</taxon>
        <taxon>Methanosarcinales</taxon>
        <taxon>Methanosarcinaceae</taxon>
        <taxon>Methanosalsum</taxon>
    </lineage>
</organism>
<dbReference type="HOGENOM" id="CLU_1313154_0_0_2"/>
<dbReference type="Proteomes" id="UP000006622">
    <property type="component" value="Chromosome"/>
</dbReference>
<dbReference type="AlphaFoldDB" id="F7XKB8"/>
<dbReference type="RefSeq" id="WP_013898028.1">
    <property type="nucleotide sequence ID" value="NC_015676.1"/>
</dbReference>
<gene>
    <name evidence="1" type="ordered locus">Mzhil_0723</name>
</gene>